<evidence type="ECO:0000313" key="2">
    <source>
        <dbReference type="Proteomes" id="UP000185779"/>
    </source>
</evidence>
<dbReference type="AlphaFoldDB" id="A0A1F2P708"/>
<dbReference type="Proteomes" id="UP000185779">
    <property type="component" value="Unassembled WGS sequence"/>
</dbReference>
<accession>A0A1F2P708</accession>
<gene>
    <name evidence="1" type="ORF">SBU_000208</name>
</gene>
<name>A0A1F2P708_9EURY</name>
<dbReference type="EMBL" id="LYOR01000001">
    <property type="protein sequence ID" value="OFV66915.1"/>
    <property type="molecule type" value="Genomic_DNA"/>
</dbReference>
<proteinExistence type="predicted"/>
<sequence>MRKIQNGCYQEKYSIFSVHGESSRRCQSRVWYITYGSERIAEERKN</sequence>
<reference evidence="1" key="1">
    <citation type="submission" date="2016-05" db="EMBL/GenBank/DDBJ databases">
        <title>Microbial consortia oxidize butane by reversing methanogenesis.</title>
        <authorList>
            <person name="Laso-Perez R."/>
            <person name="Richter M."/>
            <person name="Wegener G."/>
            <person name="Musat F."/>
        </authorList>
    </citation>
    <scope>NUCLEOTIDE SEQUENCE [LARGE SCALE GENOMIC DNA]</scope>
    <source>
        <strain evidence="1">BOX1</strain>
    </source>
</reference>
<evidence type="ECO:0000313" key="1">
    <source>
        <dbReference type="EMBL" id="OFV66915.1"/>
    </source>
</evidence>
<protein>
    <submittedName>
        <fullName evidence="1">Uncharacterized protein</fullName>
    </submittedName>
</protein>
<keyword evidence="2" id="KW-1185">Reference proteome</keyword>
<comment type="caution">
    <text evidence="1">The sequence shown here is derived from an EMBL/GenBank/DDBJ whole genome shotgun (WGS) entry which is preliminary data.</text>
</comment>
<organism evidence="1 2">
    <name type="scientific">Candidatus Syntropharchaeum butanivorans</name>
    <dbReference type="NCBI Taxonomy" id="1839936"/>
    <lineage>
        <taxon>Archaea</taxon>
        <taxon>Methanobacteriati</taxon>
        <taxon>Methanobacteriota</taxon>
        <taxon>Stenosarchaea group</taxon>
        <taxon>Methanomicrobia</taxon>
        <taxon>Methanosarcinales</taxon>
        <taxon>ANME-2 cluster</taxon>
        <taxon>Candidatus Syntropharchaeum</taxon>
    </lineage>
</organism>